<gene>
    <name evidence="2" type="ORF">BOKJ2_LOCUS12428</name>
</gene>
<feature type="compositionally biased region" description="Basic and acidic residues" evidence="1">
    <location>
        <begin position="145"/>
        <end position="163"/>
    </location>
</feature>
<accession>A0A811LM02</accession>
<comment type="caution">
    <text evidence="2">The sequence shown here is derived from an EMBL/GenBank/DDBJ whole genome shotgun (WGS) entry which is preliminary data.</text>
</comment>
<protein>
    <submittedName>
        <fullName evidence="2">Uncharacterized protein</fullName>
    </submittedName>
</protein>
<dbReference type="Proteomes" id="UP000614601">
    <property type="component" value="Unassembled WGS sequence"/>
</dbReference>
<dbReference type="Proteomes" id="UP000783686">
    <property type="component" value="Unassembled WGS sequence"/>
</dbReference>
<evidence type="ECO:0000313" key="2">
    <source>
        <dbReference type="EMBL" id="CAD5227948.1"/>
    </source>
</evidence>
<dbReference type="EMBL" id="CAJFDH010000006">
    <property type="protein sequence ID" value="CAD5227948.1"/>
    <property type="molecule type" value="Genomic_DNA"/>
</dbReference>
<proteinExistence type="predicted"/>
<reference evidence="2" key="1">
    <citation type="submission" date="2020-09" db="EMBL/GenBank/DDBJ databases">
        <authorList>
            <person name="Kikuchi T."/>
        </authorList>
    </citation>
    <scope>NUCLEOTIDE SEQUENCE</scope>
    <source>
        <strain evidence="2">SH1</strain>
    </source>
</reference>
<keyword evidence="3" id="KW-1185">Reference proteome</keyword>
<evidence type="ECO:0000313" key="3">
    <source>
        <dbReference type="Proteomes" id="UP000614601"/>
    </source>
</evidence>
<sequence>MSQPVATQQRWHELVNLIAERLPPGNAKLLLTRFRVYDNIPRKKKQFLNFLRSSFHLNDNNIAESVWDSLQKELDVLKSEGVSIPADLFAKPQKKTYFGCHQQFPTPAPAPIPLCEVPSLPHVLPNRPAHATTKGPRSTRQPKAKRWEEIEDKMKEKGYISQR</sequence>
<dbReference type="AlphaFoldDB" id="A0A811LM02"/>
<name>A0A811LM02_9BILA</name>
<organism evidence="2 3">
    <name type="scientific">Bursaphelenchus okinawaensis</name>
    <dbReference type="NCBI Taxonomy" id="465554"/>
    <lineage>
        <taxon>Eukaryota</taxon>
        <taxon>Metazoa</taxon>
        <taxon>Ecdysozoa</taxon>
        <taxon>Nematoda</taxon>
        <taxon>Chromadorea</taxon>
        <taxon>Rhabditida</taxon>
        <taxon>Tylenchina</taxon>
        <taxon>Tylenchomorpha</taxon>
        <taxon>Aphelenchoidea</taxon>
        <taxon>Aphelenchoididae</taxon>
        <taxon>Bursaphelenchus</taxon>
    </lineage>
</organism>
<dbReference type="EMBL" id="CAJFCW020000006">
    <property type="protein sequence ID" value="CAG9123880.1"/>
    <property type="molecule type" value="Genomic_DNA"/>
</dbReference>
<evidence type="ECO:0000256" key="1">
    <source>
        <dbReference type="SAM" id="MobiDB-lite"/>
    </source>
</evidence>
<dbReference type="OrthoDB" id="21474at2759"/>
<feature type="region of interest" description="Disordered" evidence="1">
    <location>
        <begin position="125"/>
        <end position="163"/>
    </location>
</feature>